<evidence type="ECO:0000256" key="4">
    <source>
        <dbReference type="ARBA" id="ARBA00022692"/>
    </source>
</evidence>
<evidence type="ECO:0000313" key="11">
    <source>
        <dbReference type="Proteomes" id="UP000828390"/>
    </source>
</evidence>
<keyword evidence="3" id="KW-0813">Transport</keyword>
<dbReference type="AlphaFoldDB" id="A0A9D4BM72"/>
<dbReference type="PANTHER" id="PTHR12263:SF0">
    <property type="entry name" value="V-TYPE PROTON ATPASE SUBUNIT"/>
    <property type="match status" value="1"/>
</dbReference>
<comment type="caution">
    <text evidence="10">The sequence shown here is derived from an EMBL/GenBank/DDBJ whole genome shotgun (WGS) entry which is preliminary data.</text>
</comment>
<evidence type="ECO:0000256" key="5">
    <source>
        <dbReference type="ARBA" id="ARBA00022781"/>
    </source>
</evidence>
<evidence type="ECO:0000256" key="7">
    <source>
        <dbReference type="ARBA" id="ARBA00023065"/>
    </source>
</evidence>
<dbReference type="OrthoDB" id="1508846at2759"/>
<feature type="transmembrane region" description="Helical" evidence="9">
    <location>
        <begin position="7"/>
        <end position="27"/>
    </location>
</feature>
<dbReference type="GO" id="GO:0046961">
    <property type="term" value="F:proton-transporting ATPase activity, rotational mechanism"/>
    <property type="evidence" value="ECO:0007669"/>
    <property type="project" value="InterPro"/>
</dbReference>
<keyword evidence="11" id="KW-1185">Reference proteome</keyword>
<evidence type="ECO:0008006" key="12">
    <source>
        <dbReference type="Google" id="ProtNLM"/>
    </source>
</evidence>
<evidence type="ECO:0000256" key="9">
    <source>
        <dbReference type="SAM" id="Phobius"/>
    </source>
</evidence>
<keyword evidence="6 9" id="KW-1133">Transmembrane helix</keyword>
<dbReference type="PANTHER" id="PTHR12263">
    <property type="entry name" value="VACUOLAR ATP SYNTHASE SUBUNIT H"/>
    <property type="match status" value="1"/>
</dbReference>
<evidence type="ECO:0000256" key="2">
    <source>
        <dbReference type="ARBA" id="ARBA00008328"/>
    </source>
</evidence>
<dbReference type="Pfam" id="PF05493">
    <property type="entry name" value="ATP_synt_H"/>
    <property type="match status" value="1"/>
</dbReference>
<keyword evidence="7" id="KW-0406">Ion transport</keyword>
<accession>A0A9D4BM72</accession>
<reference evidence="10" key="1">
    <citation type="journal article" date="2019" name="bioRxiv">
        <title>The Genome of the Zebra Mussel, Dreissena polymorpha: A Resource for Invasive Species Research.</title>
        <authorList>
            <person name="McCartney M.A."/>
            <person name="Auch B."/>
            <person name="Kono T."/>
            <person name="Mallez S."/>
            <person name="Zhang Y."/>
            <person name="Obille A."/>
            <person name="Becker A."/>
            <person name="Abrahante J.E."/>
            <person name="Garbe J."/>
            <person name="Badalamenti J.P."/>
            <person name="Herman A."/>
            <person name="Mangelson H."/>
            <person name="Liachko I."/>
            <person name="Sullivan S."/>
            <person name="Sone E.D."/>
            <person name="Koren S."/>
            <person name="Silverstein K.A.T."/>
            <person name="Beckman K.B."/>
            <person name="Gohl D.M."/>
        </authorList>
    </citation>
    <scope>NUCLEOTIDE SEQUENCE</scope>
    <source>
        <strain evidence="10">Duluth1</strain>
        <tissue evidence="10">Whole animal</tissue>
    </source>
</reference>
<evidence type="ECO:0000256" key="6">
    <source>
        <dbReference type="ARBA" id="ARBA00022989"/>
    </source>
</evidence>
<keyword evidence="5" id="KW-0375">Hydrogen ion transport</keyword>
<feature type="transmembrane region" description="Helical" evidence="9">
    <location>
        <begin position="39"/>
        <end position="61"/>
    </location>
</feature>
<dbReference type="Proteomes" id="UP000828390">
    <property type="component" value="Unassembled WGS sequence"/>
</dbReference>
<sequence length="97" mass="11074">MGTRAETTFIVVSIFWAFIGIVCPILLQFCMGKSPNKGIVQIMFIMTAVCCYLFWLCAFLFQLNPLVGPQLESNLIRVMQYEWFGIDPTGHHHVKTT</sequence>
<dbReference type="InterPro" id="IPR008389">
    <property type="entry name" value="ATPase_V0-cplx_e1/e2_su"/>
</dbReference>
<organism evidence="10 11">
    <name type="scientific">Dreissena polymorpha</name>
    <name type="common">Zebra mussel</name>
    <name type="synonym">Mytilus polymorpha</name>
    <dbReference type="NCBI Taxonomy" id="45954"/>
    <lineage>
        <taxon>Eukaryota</taxon>
        <taxon>Metazoa</taxon>
        <taxon>Spiralia</taxon>
        <taxon>Lophotrochozoa</taxon>
        <taxon>Mollusca</taxon>
        <taxon>Bivalvia</taxon>
        <taxon>Autobranchia</taxon>
        <taxon>Heteroconchia</taxon>
        <taxon>Euheterodonta</taxon>
        <taxon>Imparidentia</taxon>
        <taxon>Neoheterodontei</taxon>
        <taxon>Myida</taxon>
        <taxon>Dreissenoidea</taxon>
        <taxon>Dreissenidae</taxon>
        <taxon>Dreissena</taxon>
    </lineage>
</organism>
<keyword evidence="8 9" id="KW-0472">Membrane</keyword>
<dbReference type="GO" id="GO:0012505">
    <property type="term" value="C:endomembrane system"/>
    <property type="evidence" value="ECO:0007669"/>
    <property type="project" value="UniProtKB-SubCell"/>
</dbReference>
<proteinExistence type="inferred from homology"/>
<protein>
    <recommendedName>
        <fullName evidence="12">V-type proton ATPase subunit</fullName>
    </recommendedName>
</protein>
<evidence type="ECO:0000256" key="8">
    <source>
        <dbReference type="ARBA" id="ARBA00023136"/>
    </source>
</evidence>
<comment type="subcellular location">
    <subcellularLocation>
        <location evidence="1">Endomembrane system</location>
        <topology evidence="1">Multi-pass membrane protein</topology>
    </subcellularLocation>
</comment>
<comment type="similarity">
    <text evidence="2">Belongs to the V-ATPase e1/e2 subunit family.</text>
</comment>
<dbReference type="EMBL" id="JAIWYP010000014">
    <property type="protein sequence ID" value="KAH3708961.1"/>
    <property type="molecule type" value="Genomic_DNA"/>
</dbReference>
<evidence type="ECO:0000256" key="1">
    <source>
        <dbReference type="ARBA" id="ARBA00004127"/>
    </source>
</evidence>
<dbReference type="GO" id="GO:0033179">
    <property type="term" value="C:proton-transporting V-type ATPase, V0 domain"/>
    <property type="evidence" value="ECO:0007669"/>
    <property type="project" value="InterPro"/>
</dbReference>
<name>A0A9D4BM72_DREPO</name>
<evidence type="ECO:0000313" key="10">
    <source>
        <dbReference type="EMBL" id="KAH3708961.1"/>
    </source>
</evidence>
<evidence type="ECO:0000256" key="3">
    <source>
        <dbReference type="ARBA" id="ARBA00022448"/>
    </source>
</evidence>
<gene>
    <name evidence="10" type="ORF">DPMN_068421</name>
</gene>
<reference evidence="10" key="2">
    <citation type="submission" date="2020-11" db="EMBL/GenBank/DDBJ databases">
        <authorList>
            <person name="McCartney M.A."/>
            <person name="Auch B."/>
            <person name="Kono T."/>
            <person name="Mallez S."/>
            <person name="Becker A."/>
            <person name="Gohl D.M."/>
            <person name="Silverstein K.A.T."/>
            <person name="Koren S."/>
            <person name="Bechman K.B."/>
            <person name="Herman A."/>
            <person name="Abrahante J.E."/>
            <person name="Garbe J."/>
        </authorList>
    </citation>
    <scope>NUCLEOTIDE SEQUENCE</scope>
    <source>
        <strain evidence="10">Duluth1</strain>
        <tissue evidence="10">Whole animal</tissue>
    </source>
</reference>
<keyword evidence="4 9" id="KW-0812">Transmembrane</keyword>